<protein>
    <submittedName>
        <fullName evidence="2">Uncharacterized protein</fullName>
    </submittedName>
</protein>
<gene>
    <name evidence="2" type="ORF">NSU_4481</name>
</gene>
<feature type="transmembrane region" description="Helical" evidence="1">
    <location>
        <begin position="41"/>
        <end position="62"/>
    </location>
</feature>
<name>G6EJG0_9SPHN</name>
<keyword evidence="1" id="KW-0812">Transmembrane</keyword>
<dbReference type="EMBL" id="AGFM01000074">
    <property type="protein sequence ID" value="EHJ58573.1"/>
    <property type="molecule type" value="Genomic_DNA"/>
</dbReference>
<reference evidence="2 3" key="1">
    <citation type="journal article" date="2012" name="J. Bacteriol.">
        <title>Genome sequence of benzo(a)pyrene-degrading bacterium Novosphingobium pentaromativorans US6-1.</title>
        <authorList>
            <person name="Luo Y.R."/>
            <person name="Kang S.G."/>
            <person name="Kim S.J."/>
            <person name="Kim M.R."/>
            <person name="Li N."/>
            <person name="Lee J.H."/>
            <person name="Kwon K.K."/>
        </authorList>
    </citation>
    <scope>NUCLEOTIDE SEQUENCE [LARGE SCALE GENOMIC DNA]</scope>
    <source>
        <strain evidence="2 3">US6-1</strain>
    </source>
</reference>
<evidence type="ECO:0000313" key="3">
    <source>
        <dbReference type="Proteomes" id="UP000004030"/>
    </source>
</evidence>
<keyword evidence="1" id="KW-0472">Membrane</keyword>
<proteinExistence type="predicted"/>
<accession>G6EJG0</accession>
<evidence type="ECO:0000313" key="2">
    <source>
        <dbReference type="EMBL" id="EHJ58573.1"/>
    </source>
</evidence>
<organism evidence="2 3">
    <name type="scientific">Novosphingobium pentaromativorans US6-1</name>
    <dbReference type="NCBI Taxonomy" id="1088721"/>
    <lineage>
        <taxon>Bacteria</taxon>
        <taxon>Pseudomonadati</taxon>
        <taxon>Pseudomonadota</taxon>
        <taxon>Alphaproteobacteria</taxon>
        <taxon>Sphingomonadales</taxon>
        <taxon>Sphingomonadaceae</taxon>
        <taxon>Novosphingobium</taxon>
    </lineage>
</organism>
<dbReference type="AlphaFoldDB" id="G6EJG0"/>
<dbReference type="Proteomes" id="UP000004030">
    <property type="component" value="Unassembled WGS sequence"/>
</dbReference>
<keyword evidence="1" id="KW-1133">Transmembrane helix</keyword>
<keyword evidence="3" id="KW-1185">Reference proteome</keyword>
<sequence>MRKRPSVVVALLPAGVWLLAARAMMATSSRTRRFGLIHPRLALYLSFRAAALYRAGFAAWSYNRGKWR</sequence>
<comment type="caution">
    <text evidence="2">The sequence shown here is derived from an EMBL/GenBank/DDBJ whole genome shotgun (WGS) entry which is preliminary data.</text>
</comment>
<evidence type="ECO:0000256" key="1">
    <source>
        <dbReference type="SAM" id="Phobius"/>
    </source>
</evidence>